<dbReference type="Proteomes" id="UP000694044">
    <property type="component" value="Unassembled WGS sequence"/>
</dbReference>
<dbReference type="OrthoDB" id="25157at2759"/>
<feature type="region of interest" description="Disordered" evidence="1">
    <location>
        <begin position="483"/>
        <end position="505"/>
    </location>
</feature>
<proteinExistence type="predicted"/>
<dbReference type="EMBL" id="JAGDFM010000114">
    <property type="protein sequence ID" value="KAG7385787.1"/>
    <property type="molecule type" value="Genomic_DNA"/>
</dbReference>
<comment type="caution">
    <text evidence="2">The sequence shown here is derived from an EMBL/GenBank/DDBJ whole genome shotgun (WGS) entry which is preliminary data.</text>
</comment>
<dbReference type="PANTHER" id="PTHR12979:SF5">
    <property type="entry name" value="CCR4-NOT TRANSCRIPTION COMPLEX SUBUNIT 10"/>
    <property type="match status" value="1"/>
</dbReference>
<dbReference type="AlphaFoldDB" id="A0A8T1VWU1"/>
<name>A0A8T1VWU1_9STRA</name>
<dbReference type="GO" id="GO:0006402">
    <property type="term" value="P:mRNA catabolic process"/>
    <property type="evidence" value="ECO:0007669"/>
    <property type="project" value="TreeGrafter"/>
</dbReference>
<dbReference type="PANTHER" id="PTHR12979">
    <property type="entry name" value="CCR4-NOT TRANSCRIPTION COMPLEX SUBUNIT 10"/>
    <property type="match status" value="1"/>
</dbReference>
<gene>
    <name evidence="2" type="primary">CNOT10</name>
    <name evidence="2" type="ORF">PHYPSEUDO_001032</name>
</gene>
<dbReference type="InterPro" id="IPR019734">
    <property type="entry name" value="TPR_rpt"/>
</dbReference>
<dbReference type="SMART" id="SM00028">
    <property type="entry name" value="TPR"/>
    <property type="match status" value="4"/>
</dbReference>
<dbReference type="InterPro" id="IPR039740">
    <property type="entry name" value="CNOT10"/>
</dbReference>
<dbReference type="Pfam" id="PF13432">
    <property type="entry name" value="TPR_16"/>
    <property type="match status" value="1"/>
</dbReference>
<dbReference type="FunFam" id="1.25.40.10:FF:002888">
    <property type="entry name" value="CCR4-NOT transcription complex subunit, putative"/>
    <property type="match status" value="1"/>
</dbReference>
<dbReference type="Pfam" id="PF13181">
    <property type="entry name" value="TPR_8"/>
    <property type="match status" value="1"/>
</dbReference>
<dbReference type="GO" id="GO:0017148">
    <property type="term" value="P:negative regulation of translation"/>
    <property type="evidence" value="ECO:0007669"/>
    <property type="project" value="TreeGrafter"/>
</dbReference>
<evidence type="ECO:0000256" key="1">
    <source>
        <dbReference type="SAM" id="MobiDB-lite"/>
    </source>
</evidence>
<organism evidence="2 3">
    <name type="scientific">Phytophthora pseudosyringae</name>
    <dbReference type="NCBI Taxonomy" id="221518"/>
    <lineage>
        <taxon>Eukaryota</taxon>
        <taxon>Sar</taxon>
        <taxon>Stramenopiles</taxon>
        <taxon>Oomycota</taxon>
        <taxon>Peronosporomycetes</taxon>
        <taxon>Peronosporales</taxon>
        <taxon>Peronosporaceae</taxon>
        <taxon>Phytophthora</taxon>
    </lineage>
</organism>
<evidence type="ECO:0000313" key="3">
    <source>
        <dbReference type="Proteomes" id="UP000694044"/>
    </source>
</evidence>
<sequence>MSGAKDNKSSLSHRAQQKFNAGKYEEAVDALEKLVEEIDPRQDFKVRHNVALARFAAGLDTPDKLQQALRLNLRAQLQEHDKKSKPASAAAAGEGGETVETAEDSGSFSIEREMAYLRYNYAASLFLSKQYALASSVLEAVMRNVDPIDESVAMHASFLYLDVILHSSRGCVSTERERAATIKKAQSILAFVEKPHRFNTVQEVADHLVQRDANGNVVETEAQKKNRWDVTEFRFRLHLYRAKFMLLQSNLKTAKKEVKSALEIFQKEIKTYDRGEAGATSLSSLAMESEKTSSAIGHPCLVVQNSTALFLKANLEYLKKNYKKCIKLLASCTQEAVSEVRLLRSVLLNNMGCIHYQMGQRKAAQSYFARALQATTKATKMDAVVIASSSHHEIMYNNGLHLLLQGEYALAFRCFHESSRLFFNRPKLWLRLGECCTAAFAKEQKLAVVAGNKSGLIQGIVGSGSHRRVLLPTSLPSAASQDIKLPEKNGNGNGAHAASADANDADGSPTMSLPFGAKCFKNVVLLCNQLLDSGKVNGNADTAAAPTSGGEAADAEAHDAEALDVLRQKALVNLSYVYLSMYEPQLAITSAKELLALPTCSKASSFLARSYTAEALCMLSRAPEATEALQSERDLIAMAEEYAREANIQLSRARAGVHVNNATTLLLQGRNSEAEESVTRAVRENPNCRESLELLVYVLLKKGDTKKALRVLKEAQVVQ</sequence>
<evidence type="ECO:0000313" key="2">
    <source>
        <dbReference type="EMBL" id="KAG7385787.1"/>
    </source>
</evidence>
<keyword evidence="3" id="KW-1185">Reference proteome</keyword>
<reference evidence="2" key="1">
    <citation type="submission" date="2021-02" db="EMBL/GenBank/DDBJ databases">
        <authorList>
            <person name="Palmer J.M."/>
        </authorList>
    </citation>
    <scope>NUCLEOTIDE SEQUENCE</scope>
    <source>
        <strain evidence="2">SCRP734</strain>
    </source>
</reference>
<accession>A0A8T1VWU1</accession>
<feature type="region of interest" description="Disordered" evidence="1">
    <location>
        <begin position="79"/>
        <end position="104"/>
    </location>
</feature>
<dbReference type="GO" id="GO:0030014">
    <property type="term" value="C:CCR4-NOT complex"/>
    <property type="evidence" value="ECO:0007669"/>
    <property type="project" value="InterPro"/>
</dbReference>
<feature type="compositionally biased region" description="Low complexity" evidence="1">
    <location>
        <begin position="494"/>
        <end position="505"/>
    </location>
</feature>
<protein>
    <submittedName>
        <fullName evidence="2">CCR4-NOT transcription complex subunit 10</fullName>
    </submittedName>
</protein>